<keyword evidence="3" id="KW-0863">Zinc-finger</keyword>
<keyword evidence="7 10" id="KW-0010">Activator</keyword>
<gene>
    <name evidence="12" type="ORF">AAE3_LOCUS7280</name>
</gene>
<dbReference type="InterPro" id="IPR013246">
    <property type="entry name" value="SAGA_su_Sgf11"/>
</dbReference>
<feature type="compositionally biased region" description="Polar residues" evidence="11">
    <location>
        <begin position="284"/>
        <end position="300"/>
    </location>
</feature>
<dbReference type="AlphaFoldDB" id="A0A8S0W6H6"/>
<keyword evidence="13" id="KW-1185">Reference proteome</keyword>
<proteinExistence type="inferred from homology"/>
<feature type="compositionally biased region" description="Pro residues" evidence="11">
    <location>
        <begin position="367"/>
        <end position="380"/>
    </location>
</feature>
<feature type="region of interest" description="Disordered" evidence="11">
    <location>
        <begin position="129"/>
        <end position="158"/>
    </location>
</feature>
<evidence type="ECO:0000256" key="10">
    <source>
        <dbReference type="RuleBase" id="RU261113"/>
    </source>
</evidence>
<reference evidence="12 13" key="1">
    <citation type="submission" date="2020-01" db="EMBL/GenBank/DDBJ databases">
        <authorList>
            <person name="Gupta K D."/>
        </authorList>
    </citation>
    <scope>NUCLEOTIDE SEQUENCE [LARGE SCALE GENOMIC DNA]</scope>
</reference>
<evidence type="ECO:0000256" key="11">
    <source>
        <dbReference type="SAM" id="MobiDB-lite"/>
    </source>
</evidence>
<dbReference type="Proteomes" id="UP000467700">
    <property type="component" value="Unassembled WGS sequence"/>
</dbReference>
<feature type="compositionally biased region" description="Polar residues" evidence="11">
    <location>
        <begin position="332"/>
        <end position="344"/>
    </location>
</feature>
<dbReference type="GO" id="GO:0008270">
    <property type="term" value="F:zinc ion binding"/>
    <property type="evidence" value="ECO:0007669"/>
    <property type="project" value="UniProtKB-KW"/>
</dbReference>
<evidence type="ECO:0000256" key="3">
    <source>
        <dbReference type="ARBA" id="ARBA00022771"/>
    </source>
</evidence>
<sequence>MLVPRRDVTCNCLSRTGHLLPASTPSTVRPSHSCTVVLGSQQASHLPLPSMPKSERDETLAALTAKIFSAMLDELVTDATLQSHHEVARSRAVCPVCHTRCGSIHTPGSASAINNEALQASVAAQAALRADTPSSSGSNDVAAKSNVNGTGTSTPTSGKDGNLYLECVSCSRQIASNRYAPHLASCMGLNSARRAPVRSNAKSKQASDAGRSASPGSDGGNVSDDKSKGKAKAKSKKPADESEFNLKRKRPTSPQISPNKKAKKGKVSGSPVSRVKADPDLSGLPSNSHFSPSINSQSKVPSKLRDSSTASFLERSSASSRESSPGGISVPTPASSFSSQQSPTRPLAGNSKAAGRPKPPAMGTGPPKRPSPPVPRPPIHVPDYNEIDHANETGSSTDTDSD</sequence>
<organism evidence="12 13">
    <name type="scientific">Cyclocybe aegerita</name>
    <name type="common">Black poplar mushroom</name>
    <name type="synonym">Agrocybe aegerita</name>
    <dbReference type="NCBI Taxonomy" id="1973307"/>
    <lineage>
        <taxon>Eukaryota</taxon>
        <taxon>Fungi</taxon>
        <taxon>Dikarya</taxon>
        <taxon>Basidiomycota</taxon>
        <taxon>Agaricomycotina</taxon>
        <taxon>Agaricomycetes</taxon>
        <taxon>Agaricomycetidae</taxon>
        <taxon>Agaricales</taxon>
        <taxon>Agaricineae</taxon>
        <taxon>Bolbitiaceae</taxon>
        <taxon>Cyclocybe</taxon>
    </lineage>
</organism>
<comment type="caution">
    <text evidence="12">The sequence shown here is derived from an EMBL/GenBank/DDBJ whole genome shotgun (WGS) entry which is preliminary data.</text>
</comment>
<keyword evidence="8" id="KW-0804">Transcription</keyword>
<evidence type="ECO:0000256" key="5">
    <source>
        <dbReference type="ARBA" id="ARBA00022853"/>
    </source>
</evidence>
<keyword evidence="6" id="KW-0805">Transcription regulation</keyword>
<dbReference type="OrthoDB" id="21557at2759"/>
<feature type="compositionally biased region" description="Polar residues" evidence="11">
    <location>
        <begin position="132"/>
        <end position="158"/>
    </location>
</feature>
<name>A0A8S0W6H6_CYCAE</name>
<keyword evidence="4" id="KW-0862">Zinc</keyword>
<evidence type="ECO:0000256" key="7">
    <source>
        <dbReference type="ARBA" id="ARBA00023159"/>
    </source>
</evidence>
<feature type="region of interest" description="Disordered" evidence="11">
    <location>
        <begin position="194"/>
        <end position="402"/>
    </location>
</feature>
<keyword evidence="5" id="KW-0156">Chromatin regulator</keyword>
<evidence type="ECO:0000256" key="6">
    <source>
        <dbReference type="ARBA" id="ARBA00023015"/>
    </source>
</evidence>
<dbReference type="GO" id="GO:0070461">
    <property type="term" value="C:SAGA-type complex"/>
    <property type="evidence" value="ECO:0007669"/>
    <property type="project" value="UniProtKB-ARBA"/>
</dbReference>
<accession>A0A8S0W6H6</accession>
<dbReference type="GO" id="GO:0005634">
    <property type="term" value="C:nucleus"/>
    <property type="evidence" value="ECO:0007669"/>
    <property type="project" value="UniProtKB-SubCell"/>
</dbReference>
<evidence type="ECO:0000256" key="9">
    <source>
        <dbReference type="ARBA" id="ARBA00023242"/>
    </source>
</evidence>
<evidence type="ECO:0000256" key="8">
    <source>
        <dbReference type="ARBA" id="ARBA00023163"/>
    </source>
</evidence>
<dbReference type="Pfam" id="PF08209">
    <property type="entry name" value="Sgf11"/>
    <property type="match status" value="1"/>
</dbReference>
<evidence type="ECO:0000256" key="1">
    <source>
        <dbReference type="ARBA" id="ARBA00004123"/>
    </source>
</evidence>
<comment type="subcellular location">
    <subcellularLocation>
        <location evidence="1 10">Nucleus</location>
    </subcellularLocation>
</comment>
<comment type="similarity">
    <text evidence="10">Belongs to the SGF11 family.</text>
</comment>
<dbReference type="Gene3D" id="3.30.160.60">
    <property type="entry name" value="Classic Zinc Finger"/>
    <property type="match status" value="1"/>
</dbReference>
<dbReference type="GO" id="GO:0006325">
    <property type="term" value="P:chromatin organization"/>
    <property type="evidence" value="ECO:0007669"/>
    <property type="project" value="UniProtKB-KW"/>
</dbReference>
<feature type="compositionally biased region" description="Low complexity" evidence="11">
    <location>
        <begin position="307"/>
        <end position="324"/>
    </location>
</feature>
<evidence type="ECO:0000256" key="2">
    <source>
        <dbReference type="ARBA" id="ARBA00022723"/>
    </source>
</evidence>
<feature type="compositionally biased region" description="Basic and acidic residues" evidence="11">
    <location>
        <begin position="237"/>
        <end position="246"/>
    </location>
</feature>
<evidence type="ECO:0000256" key="4">
    <source>
        <dbReference type="ARBA" id="ARBA00022833"/>
    </source>
</evidence>
<protein>
    <recommendedName>
        <fullName evidence="10">SAGA-associated factor 11</fullName>
    </recommendedName>
</protein>
<dbReference type="EMBL" id="CACVBS010000046">
    <property type="protein sequence ID" value="CAA7264718.1"/>
    <property type="molecule type" value="Genomic_DNA"/>
</dbReference>
<keyword evidence="2" id="KW-0479">Metal-binding</keyword>
<evidence type="ECO:0000313" key="13">
    <source>
        <dbReference type="Proteomes" id="UP000467700"/>
    </source>
</evidence>
<evidence type="ECO:0000313" key="12">
    <source>
        <dbReference type="EMBL" id="CAA7264718.1"/>
    </source>
</evidence>
<keyword evidence="9" id="KW-0539">Nucleus</keyword>
<feature type="compositionally biased region" description="Polar residues" evidence="11">
    <location>
        <begin position="392"/>
        <end position="402"/>
    </location>
</feature>